<feature type="domain" description="Fumarylacetoacetase-like C-terminal" evidence="14">
    <location>
        <begin position="135"/>
        <end position="434"/>
    </location>
</feature>
<dbReference type="GO" id="GO:0004334">
    <property type="term" value="F:fumarylacetoacetase activity"/>
    <property type="evidence" value="ECO:0007669"/>
    <property type="project" value="UniProtKB-UniRule"/>
</dbReference>
<evidence type="ECO:0000256" key="2">
    <source>
        <dbReference type="ARBA" id="ARBA00010211"/>
    </source>
</evidence>
<feature type="binding site" evidence="11">
    <location>
        <position position="251"/>
    </location>
    <ligand>
        <name>substrate</name>
    </ligand>
</feature>
<feature type="binding site" evidence="12">
    <location>
        <position position="244"/>
    </location>
    <ligand>
        <name>Ca(2+)</name>
        <dbReference type="ChEBI" id="CHEBI:29108"/>
    </ligand>
</feature>
<evidence type="ECO:0000256" key="5">
    <source>
        <dbReference type="ARBA" id="ARBA00022801"/>
    </source>
</evidence>
<evidence type="ECO:0000256" key="4">
    <source>
        <dbReference type="ARBA" id="ARBA00022723"/>
    </source>
</evidence>
<keyword evidence="9 13" id="KW-0585">Phenylalanine catabolism</keyword>
<dbReference type="Pfam" id="PF09298">
    <property type="entry name" value="FAA_hydrolase_N"/>
    <property type="match status" value="1"/>
</dbReference>
<evidence type="ECO:0000256" key="6">
    <source>
        <dbReference type="ARBA" id="ARBA00022837"/>
    </source>
</evidence>
<keyword evidence="7 12" id="KW-0460">Magnesium</keyword>
<dbReference type="InterPro" id="IPR005959">
    <property type="entry name" value="Fumarylacetoacetase"/>
</dbReference>
<dbReference type="NCBIfam" id="TIGR01266">
    <property type="entry name" value="fum_ac_acetase"/>
    <property type="match status" value="1"/>
</dbReference>
<comment type="cofactor">
    <cofactor evidence="13">
        <name>Mg(2+)</name>
        <dbReference type="ChEBI" id="CHEBI:18420"/>
    </cofactor>
    <cofactor evidence="13">
        <name>Ca(2+)</name>
        <dbReference type="ChEBI" id="CHEBI:29108"/>
    </cofactor>
</comment>
<dbReference type="SUPFAM" id="SSF63433">
    <property type="entry name" value="Fumarylacetoacetate hydrolase, FAH, N-terminal domain"/>
    <property type="match status" value="1"/>
</dbReference>
<evidence type="ECO:0000256" key="9">
    <source>
        <dbReference type="ARBA" id="ARBA00023232"/>
    </source>
</evidence>
<evidence type="ECO:0000256" key="12">
    <source>
        <dbReference type="PIRSR" id="PIRSR605959-3"/>
    </source>
</evidence>
<evidence type="ECO:0000256" key="10">
    <source>
        <dbReference type="PIRSR" id="PIRSR605959-1"/>
    </source>
</evidence>
<reference evidence="16" key="2">
    <citation type="submission" date="2023-05" db="EMBL/GenBank/DDBJ databases">
        <authorList>
            <consortium name="Lawrence Berkeley National Laboratory"/>
            <person name="Steindorff A."/>
            <person name="Hensen N."/>
            <person name="Bonometti L."/>
            <person name="Westerberg I."/>
            <person name="Brannstrom I.O."/>
            <person name="Guillou S."/>
            <person name="Cros-Aarteil S."/>
            <person name="Calhoun S."/>
            <person name="Haridas S."/>
            <person name="Kuo A."/>
            <person name="Mondo S."/>
            <person name="Pangilinan J."/>
            <person name="Riley R."/>
            <person name="Labutti K."/>
            <person name="Andreopoulos B."/>
            <person name="Lipzen A."/>
            <person name="Chen C."/>
            <person name="Yanf M."/>
            <person name="Daum C."/>
            <person name="Ng V."/>
            <person name="Clum A."/>
            <person name="Ohm R."/>
            <person name="Martin F."/>
            <person name="Silar P."/>
            <person name="Natvig D."/>
            <person name="Lalanne C."/>
            <person name="Gautier V."/>
            <person name="Ament-Velasquez S.L."/>
            <person name="Kruys A."/>
            <person name="Hutchinson M.I."/>
            <person name="Powell A.J."/>
            <person name="Barry K."/>
            <person name="Miller A.N."/>
            <person name="Grigoriev I.V."/>
            <person name="Debuchy R."/>
            <person name="Gladieux P."/>
            <person name="Thoren M.H."/>
            <person name="Johannesson H."/>
        </authorList>
    </citation>
    <scope>NUCLEOTIDE SEQUENCE</scope>
    <source>
        <strain evidence="16">CBS 508.74</strain>
    </source>
</reference>
<comment type="caution">
    <text evidence="16">The sequence shown here is derived from an EMBL/GenBank/DDBJ whole genome shotgun (WGS) entry which is preliminary data.</text>
</comment>
<dbReference type="Pfam" id="PF01557">
    <property type="entry name" value="FAA_hydrolase"/>
    <property type="match status" value="1"/>
</dbReference>
<feature type="binding site" evidence="12">
    <location>
        <position position="136"/>
    </location>
    <ligand>
        <name>Ca(2+)</name>
        <dbReference type="ChEBI" id="CHEBI:29108"/>
    </ligand>
</feature>
<dbReference type="InterPro" id="IPR011234">
    <property type="entry name" value="Fumarylacetoacetase-like_C"/>
</dbReference>
<keyword evidence="17" id="KW-1185">Reference proteome</keyword>
<feature type="binding site" evidence="11">
    <location>
        <position position="372"/>
    </location>
    <ligand>
        <name>substrate</name>
    </ligand>
</feature>
<dbReference type="EMBL" id="MU853348">
    <property type="protein sequence ID" value="KAK4110861.1"/>
    <property type="molecule type" value="Genomic_DNA"/>
</dbReference>
<comment type="similarity">
    <text evidence="2 13">Belongs to the FAH family.</text>
</comment>
<evidence type="ECO:0000256" key="13">
    <source>
        <dbReference type="RuleBase" id="RU366008"/>
    </source>
</evidence>
<feature type="binding site" evidence="11">
    <location>
        <position position="255"/>
    </location>
    <ligand>
        <name>substrate</name>
    </ligand>
</feature>
<evidence type="ECO:0000313" key="17">
    <source>
        <dbReference type="Proteomes" id="UP001302812"/>
    </source>
</evidence>
<feature type="binding site" evidence="11">
    <location>
        <position position="138"/>
    </location>
    <ligand>
        <name>substrate</name>
    </ligand>
</feature>
<feature type="binding site" evidence="12">
    <location>
        <position position="268"/>
    </location>
    <ligand>
        <name>Mg(2+)</name>
        <dbReference type="ChEBI" id="CHEBI:18420"/>
    </ligand>
</feature>
<dbReference type="Gene3D" id="3.90.850.10">
    <property type="entry name" value="Fumarylacetoacetase-like, C-terminal domain"/>
    <property type="match status" value="1"/>
</dbReference>
<dbReference type="GeneID" id="89942969"/>
<dbReference type="RefSeq" id="XP_064668431.1">
    <property type="nucleotide sequence ID" value="XM_064818843.1"/>
</dbReference>
<name>A0AAN6TAU4_9PEZI</name>
<comment type="pathway">
    <text evidence="1 13">Amino-acid degradation; L-phenylalanine degradation; acetoacetate and fumarate from L-phenylalanine: step 6/6.</text>
</comment>
<dbReference type="PANTHER" id="PTHR43069:SF2">
    <property type="entry name" value="FUMARYLACETOACETASE"/>
    <property type="match status" value="1"/>
</dbReference>
<dbReference type="EC" id="3.7.1.2" evidence="3 13"/>
<feature type="binding site" evidence="12">
    <location>
        <position position="264"/>
    </location>
    <ligand>
        <name>Mg(2+)</name>
        <dbReference type="ChEBI" id="CHEBI:18420"/>
    </ligand>
</feature>
<evidence type="ECO:0000256" key="8">
    <source>
        <dbReference type="ARBA" id="ARBA00022878"/>
    </source>
</evidence>
<dbReference type="GO" id="GO:0006572">
    <property type="term" value="P:L-tyrosine catabolic process"/>
    <property type="evidence" value="ECO:0007669"/>
    <property type="project" value="UniProtKB-UniRule"/>
</dbReference>
<feature type="active site" description="Proton acceptor" evidence="10">
    <location>
        <position position="143"/>
    </location>
</feature>
<feature type="binding site" evidence="12">
    <location>
        <position position="244"/>
    </location>
    <ligand>
        <name>Mg(2+)</name>
        <dbReference type="ChEBI" id="CHEBI:18420"/>
    </ligand>
</feature>
<evidence type="ECO:0000259" key="15">
    <source>
        <dbReference type="Pfam" id="PF09298"/>
    </source>
</evidence>
<dbReference type="InterPro" id="IPR015377">
    <property type="entry name" value="Fumarylacetoacetase_N"/>
</dbReference>
<dbReference type="GO" id="GO:1902000">
    <property type="term" value="P:homogentisate catabolic process"/>
    <property type="evidence" value="ECO:0007669"/>
    <property type="project" value="TreeGrafter"/>
</dbReference>
<sequence length="443" mass="48470">MAASWVPDVDPSSDFSLANIPFGIITTQDDPAPHAAVAIGSHVLDLKVLAANSDLTKLFPGIDGLAEIFSQSSLNAFAQLGRAVHRQVRGAIQDLLSTDTQHPEVLRDNAELRKKALLPQRAVKMHLPMEIGDYTDFYAGFHHARRVGGMFRGMDNALQPNYLHLPVGYHGRASSVVVSGTPVRRPVGQILLDKDPVPVTAPSRKLDFELELGCFIARPNDMGSAIPVDEADEGHIFGYVLLNDWSARDVQAWEYVPLGPFNGKNFATTISPWVVLADALEPFRARPLENQTQLQQYLGEIQPPLQQYLREKRRDGVFDIQLEVELTTAEGDTTTISRTSSTNLIWSFPQMIAHHTLGGCPLRTGDLLGSGTISGQGRLESGSLLEMSENGWRVVELKGMDARTFLKDGDTVTLRGFCGVDGGRVGFGACEGRVYEALQKVTD</sequence>
<dbReference type="Proteomes" id="UP001302812">
    <property type="component" value="Unassembled WGS sequence"/>
</dbReference>
<comment type="catalytic activity">
    <reaction evidence="13">
        <text>4-fumarylacetoacetate + H2O = acetoacetate + fumarate + H(+)</text>
        <dbReference type="Rhea" id="RHEA:10244"/>
        <dbReference type="ChEBI" id="CHEBI:13705"/>
        <dbReference type="ChEBI" id="CHEBI:15377"/>
        <dbReference type="ChEBI" id="CHEBI:15378"/>
        <dbReference type="ChEBI" id="CHEBI:18034"/>
        <dbReference type="ChEBI" id="CHEBI:29806"/>
        <dbReference type="EC" id="3.7.1.2"/>
    </reaction>
</comment>
<feature type="binding site" evidence="11">
    <location>
        <position position="152"/>
    </location>
    <ligand>
        <name>substrate</name>
    </ligand>
</feature>
<dbReference type="InterPro" id="IPR036462">
    <property type="entry name" value="Fumarylacetoacetase_N_sf"/>
</dbReference>
<reference evidence="16" key="1">
    <citation type="journal article" date="2023" name="Mol. Phylogenet. Evol.">
        <title>Genome-scale phylogeny and comparative genomics of the fungal order Sordariales.</title>
        <authorList>
            <person name="Hensen N."/>
            <person name="Bonometti L."/>
            <person name="Westerberg I."/>
            <person name="Brannstrom I.O."/>
            <person name="Guillou S."/>
            <person name="Cros-Aarteil S."/>
            <person name="Calhoun S."/>
            <person name="Haridas S."/>
            <person name="Kuo A."/>
            <person name="Mondo S."/>
            <person name="Pangilinan J."/>
            <person name="Riley R."/>
            <person name="LaButti K."/>
            <person name="Andreopoulos B."/>
            <person name="Lipzen A."/>
            <person name="Chen C."/>
            <person name="Yan M."/>
            <person name="Daum C."/>
            <person name="Ng V."/>
            <person name="Clum A."/>
            <person name="Steindorff A."/>
            <person name="Ohm R.A."/>
            <person name="Martin F."/>
            <person name="Silar P."/>
            <person name="Natvig D.O."/>
            <person name="Lalanne C."/>
            <person name="Gautier V."/>
            <person name="Ament-Velasquez S.L."/>
            <person name="Kruys A."/>
            <person name="Hutchinson M.I."/>
            <person name="Powell A.J."/>
            <person name="Barry K."/>
            <person name="Miller A.N."/>
            <person name="Grigoriev I.V."/>
            <person name="Debuchy R."/>
            <person name="Gladieux P."/>
            <person name="Hiltunen Thoren M."/>
            <person name="Johannesson H."/>
        </authorList>
    </citation>
    <scope>NUCLEOTIDE SEQUENCE</scope>
    <source>
        <strain evidence="16">CBS 508.74</strain>
    </source>
</reference>
<dbReference type="AlphaFoldDB" id="A0AAN6TAU4"/>
<proteinExistence type="inferred from homology"/>
<dbReference type="FunFam" id="3.90.850.10:FF:000009">
    <property type="entry name" value="Fumarylacetoacetase"/>
    <property type="match status" value="1"/>
</dbReference>
<evidence type="ECO:0000256" key="1">
    <source>
        <dbReference type="ARBA" id="ARBA00004782"/>
    </source>
</evidence>
<evidence type="ECO:0000256" key="11">
    <source>
        <dbReference type="PIRSR" id="PIRSR605959-2"/>
    </source>
</evidence>
<keyword evidence="6 12" id="KW-0106">Calcium</keyword>
<gene>
    <name evidence="16" type="ORF">N656DRAFT_838089</name>
</gene>
<feature type="binding site" evidence="12">
    <location>
        <position position="211"/>
    </location>
    <ligand>
        <name>Ca(2+)</name>
        <dbReference type="ChEBI" id="CHEBI:29108"/>
    </ligand>
</feature>
<dbReference type="PANTHER" id="PTHR43069">
    <property type="entry name" value="FUMARYLACETOACETASE"/>
    <property type="match status" value="1"/>
</dbReference>
<keyword evidence="8 13" id="KW-0828">Tyrosine catabolism</keyword>
<dbReference type="InterPro" id="IPR036663">
    <property type="entry name" value="Fumarylacetoacetase_C_sf"/>
</dbReference>
<accession>A0AAN6TAU4</accession>
<organism evidence="16 17">
    <name type="scientific">Canariomyces notabilis</name>
    <dbReference type="NCBI Taxonomy" id="2074819"/>
    <lineage>
        <taxon>Eukaryota</taxon>
        <taxon>Fungi</taxon>
        <taxon>Dikarya</taxon>
        <taxon>Ascomycota</taxon>
        <taxon>Pezizomycotina</taxon>
        <taxon>Sordariomycetes</taxon>
        <taxon>Sordariomycetidae</taxon>
        <taxon>Sordariales</taxon>
        <taxon>Chaetomiaceae</taxon>
        <taxon>Canariomyces</taxon>
    </lineage>
</organism>
<evidence type="ECO:0000256" key="3">
    <source>
        <dbReference type="ARBA" id="ARBA00012094"/>
    </source>
</evidence>
<dbReference type="GO" id="GO:0046872">
    <property type="term" value="F:metal ion binding"/>
    <property type="evidence" value="ECO:0007669"/>
    <property type="project" value="UniProtKB-UniRule"/>
</dbReference>
<evidence type="ECO:0000259" key="14">
    <source>
        <dbReference type="Pfam" id="PF01557"/>
    </source>
</evidence>
<evidence type="ECO:0000256" key="7">
    <source>
        <dbReference type="ARBA" id="ARBA00022842"/>
    </source>
</evidence>
<protein>
    <recommendedName>
        <fullName evidence="3 13">Fumarylacetoacetase</fullName>
        <ecNumber evidence="3 13">3.7.1.2</ecNumber>
    </recommendedName>
    <alternativeName>
        <fullName evidence="13">Fumarylacetoacetate hydrolase</fullName>
    </alternativeName>
</protein>
<dbReference type="Gene3D" id="2.30.30.230">
    <property type="entry name" value="Fumarylacetoacetase, N-terminal domain"/>
    <property type="match status" value="1"/>
</dbReference>
<feature type="binding site" evidence="12">
    <location>
        <position position="209"/>
    </location>
    <ligand>
        <name>Ca(2+)</name>
        <dbReference type="ChEBI" id="CHEBI:29108"/>
    </ligand>
</feature>
<keyword evidence="4 12" id="KW-0479">Metal-binding</keyword>
<keyword evidence="5 13" id="KW-0378">Hydrolase</keyword>
<feature type="domain" description="Fumarylacetoacetase N-terminal" evidence="15">
    <location>
        <begin position="18"/>
        <end position="128"/>
    </location>
</feature>
<dbReference type="SUPFAM" id="SSF56529">
    <property type="entry name" value="FAH"/>
    <property type="match status" value="1"/>
</dbReference>
<dbReference type="GO" id="GO:0006559">
    <property type="term" value="P:L-phenylalanine catabolic process"/>
    <property type="evidence" value="ECO:0007669"/>
    <property type="project" value="UniProtKB-UniRule"/>
</dbReference>
<evidence type="ECO:0000313" key="16">
    <source>
        <dbReference type="EMBL" id="KAK4110861.1"/>
    </source>
</evidence>